<proteinExistence type="predicted"/>
<dbReference type="CDD" id="cd00009">
    <property type="entry name" value="AAA"/>
    <property type="match status" value="1"/>
</dbReference>
<evidence type="ECO:0000313" key="3">
    <source>
        <dbReference type="EMBL" id="MBK6972829.1"/>
    </source>
</evidence>
<dbReference type="InterPro" id="IPR017466">
    <property type="entry name" value="XrtA-assoc_ATPase-like"/>
</dbReference>
<gene>
    <name evidence="3" type="ORF">IPH26_07675</name>
</gene>
<protein>
    <submittedName>
        <fullName evidence="3">AAA family ATPase</fullName>
    </submittedName>
</protein>
<dbReference type="NCBIfam" id="TIGR03015">
    <property type="entry name" value="pepcterm_ATPase"/>
    <property type="match status" value="1"/>
</dbReference>
<organism evidence="3 4">
    <name type="scientific">Candidatus Methylophosphatis roskildensis</name>
    <dbReference type="NCBI Taxonomy" id="2899263"/>
    <lineage>
        <taxon>Bacteria</taxon>
        <taxon>Pseudomonadati</taxon>
        <taxon>Pseudomonadota</taxon>
        <taxon>Betaproteobacteria</taxon>
        <taxon>Nitrosomonadales</taxon>
        <taxon>Sterolibacteriaceae</taxon>
        <taxon>Candidatus Methylophosphatis</taxon>
    </lineage>
</organism>
<dbReference type="EMBL" id="JADJEV010000003">
    <property type="protein sequence ID" value="MBK6972829.1"/>
    <property type="molecule type" value="Genomic_DNA"/>
</dbReference>
<dbReference type="InterPro" id="IPR027417">
    <property type="entry name" value="P-loop_NTPase"/>
</dbReference>
<sequence>MYQSFYGLTDKPFQLNPDPSFYFGSREHRRAMAYLEYGLHQNEGFIVVTGEVGTGKTMLIRSLLGKLDSHRVVAAQLVSTQLDAEDTLRLVCAAFGLPAKDIEKSDALLSLENFLRSLARDGKRALLIIDEAQNLTPRAVEELRMLSNFQVGTNALVQSFLVGQPEFRETMCSPHMQQLRQRVIASCHISPLSEEDTKGYIEHRLTHAGWTTDPLISTDAFQGIFRFSGGTPRRINTLCDRLLLSGYLNDSHEFDAEDVESVAKELMEETFSSGRSFSSGAPPAPLSPLAEPQEDSASRQWTGPNLVLSGAPQHAGEKLLAGLQADSILERLGRLERSSEVMVLLLRQLLAAVEQSDAAASPDDSPLESQGTPESGSSVSSCPDEELVSPVDEDDQTIQAFPKRDTR</sequence>
<dbReference type="PANTHER" id="PTHR35894">
    <property type="entry name" value="GENERAL SECRETION PATHWAY PROTEIN A-RELATED"/>
    <property type="match status" value="1"/>
</dbReference>
<dbReference type="PANTHER" id="PTHR35894:SF1">
    <property type="entry name" value="PHOSPHORIBULOKINASE _ URIDINE KINASE FAMILY"/>
    <property type="match status" value="1"/>
</dbReference>
<evidence type="ECO:0000259" key="2">
    <source>
        <dbReference type="SMART" id="SM00382"/>
    </source>
</evidence>
<dbReference type="InterPro" id="IPR052026">
    <property type="entry name" value="ExeA_AAA_ATPase_DNA-bind"/>
</dbReference>
<reference evidence="3" key="1">
    <citation type="submission" date="2020-10" db="EMBL/GenBank/DDBJ databases">
        <title>Connecting structure to function with the recovery of over 1000 high-quality activated sludge metagenome-assembled genomes encoding full-length rRNA genes using long-read sequencing.</title>
        <authorList>
            <person name="Singleton C.M."/>
            <person name="Petriglieri F."/>
            <person name="Kristensen J.M."/>
            <person name="Kirkegaard R.H."/>
            <person name="Michaelsen T.Y."/>
            <person name="Andersen M.H."/>
            <person name="Karst S.M."/>
            <person name="Dueholm M.S."/>
            <person name="Nielsen P.H."/>
            <person name="Albertsen M."/>
        </authorList>
    </citation>
    <scope>NUCLEOTIDE SEQUENCE</scope>
    <source>
        <strain evidence="3">Bjer_18-Q3-R1-45_BAT3C.347</strain>
    </source>
</reference>
<feature type="region of interest" description="Disordered" evidence="1">
    <location>
        <begin position="273"/>
        <end position="308"/>
    </location>
</feature>
<feature type="region of interest" description="Disordered" evidence="1">
    <location>
        <begin position="356"/>
        <end position="407"/>
    </location>
</feature>
<dbReference type="InterPro" id="IPR049945">
    <property type="entry name" value="AAA_22"/>
</dbReference>
<comment type="caution">
    <text evidence="3">The sequence shown here is derived from an EMBL/GenBank/DDBJ whole genome shotgun (WGS) entry which is preliminary data.</text>
</comment>
<dbReference type="SUPFAM" id="SSF52540">
    <property type="entry name" value="P-loop containing nucleoside triphosphate hydrolases"/>
    <property type="match status" value="1"/>
</dbReference>
<name>A0A9D7E2B6_9PROT</name>
<dbReference type="Gene3D" id="3.40.50.300">
    <property type="entry name" value="P-loop containing nucleotide triphosphate hydrolases"/>
    <property type="match status" value="1"/>
</dbReference>
<evidence type="ECO:0000313" key="4">
    <source>
        <dbReference type="Proteomes" id="UP000807785"/>
    </source>
</evidence>
<dbReference type="Proteomes" id="UP000807785">
    <property type="component" value="Unassembled WGS sequence"/>
</dbReference>
<accession>A0A9D7E2B6</accession>
<feature type="compositionally biased region" description="Polar residues" evidence="1">
    <location>
        <begin position="367"/>
        <end position="381"/>
    </location>
</feature>
<dbReference type="GO" id="GO:0016887">
    <property type="term" value="F:ATP hydrolysis activity"/>
    <property type="evidence" value="ECO:0007669"/>
    <property type="project" value="InterPro"/>
</dbReference>
<dbReference type="InterPro" id="IPR003593">
    <property type="entry name" value="AAA+_ATPase"/>
</dbReference>
<feature type="domain" description="AAA+ ATPase" evidence="2">
    <location>
        <begin position="42"/>
        <end position="231"/>
    </location>
</feature>
<dbReference type="Pfam" id="PF13401">
    <property type="entry name" value="AAA_22"/>
    <property type="match status" value="1"/>
</dbReference>
<evidence type="ECO:0000256" key="1">
    <source>
        <dbReference type="SAM" id="MobiDB-lite"/>
    </source>
</evidence>
<dbReference type="AlphaFoldDB" id="A0A9D7E2B6"/>
<feature type="compositionally biased region" description="Acidic residues" evidence="1">
    <location>
        <begin position="383"/>
        <end position="396"/>
    </location>
</feature>
<dbReference type="SMART" id="SM00382">
    <property type="entry name" value="AAA"/>
    <property type="match status" value="1"/>
</dbReference>